<protein>
    <submittedName>
        <fullName evidence="9">1-phosphofructokinase family hexose kinase</fullName>
    </submittedName>
</protein>
<dbReference type="PANTHER" id="PTHR46566">
    <property type="entry name" value="1-PHOSPHOFRUCTOKINASE-RELATED"/>
    <property type="match status" value="1"/>
</dbReference>
<evidence type="ECO:0000256" key="3">
    <source>
        <dbReference type="ARBA" id="ARBA00022741"/>
    </source>
</evidence>
<dbReference type="AlphaFoldDB" id="A0A7J5B808"/>
<proteinExistence type="inferred from homology"/>
<dbReference type="Proteomes" id="UP000433493">
    <property type="component" value="Unassembled WGS sequence"/>
</dbReference>
<organism evidence="9 10">
    <name type="scientific">Gulosibacter chungangensis</name>
    <dbReference type="NCBI Taxonomy" id="979746"/>
    <lineage>
        <taxon>Bacteria</taxon>
        <taxon>Bacillati</taxon>
        <taxon>Actinomycetota</taxon>
        <taxon>Actinomycetes</taxon>
        <taxon>Micrococcales</taxon>
        <taxon>Microbacteriaceae</taxon>
        <taxon>Gulosibacter</taxon>
    </lineage>
</organism>
<evidence type="ECO:0000313" key="9">
    <source>
        <dbReference type="EMBL" id="KAB1641201.1"/>
    </source>
</evidence>
<dbReference type="PRINTS" id="PR00990">
    <property type="entry name" value="RIBOKINASE"/>
</dbReference>
<dbReference type="NCBIfam" id="TIGR03168">
    <property type="entry name" value="1-PFK"/>
    <property type="match status" value="1"/>
</dbReference>
<evidence type="ECO:0000256" key="2">
    <source>
        <dbReference type="ARBA" id="ARBA00022679"/>
    </source>
</evidence>
<dbReference type="InterPro" id="IPR011611">
    <property type="entry name" value="PfkB_dom"/>
</dbReference>
<dbReference type="PROSITE" id="PS00584">
    <property type="entry name" value="PFKB_KINASES_2"/>
    <property type="match status" value="1"/>
</dbReference>
<dbReference type="SUPFAM" id="SSF53613">
    <property type="entry name" value="Ribokinase-like"/>
    <property type="match status" value="1"/>
</dbReference>
<keyword evidence="4 7" id="KW-0418">Kinase</keyword>
<dbReference type="PIRSF" id="PIRSF000535">
    <property type="entry name" value="1PFK/6PFK/LacC"/>
    <property type="match status" value="1"/>
</dbReference>
<keyword evidence="2 6" id="KW-0808">Transferase</keyword>
<gene>
    <name evidence="9" type="ORF">F8O05_13300</name>
</gene>
<evidence type="ECO:0000256" key="1">
    <source>
        <dbReference type="ARBA" id="ARBA00010688"/>
    </source>
</evidence>
<dbReference type="InterPro" id="IPR002139">
    <property type="entry name" value="Ribo/fructo_kinase"/>
</dbReference>
<dbReference type="GO" id="GO:0005524">
    <property type="term" value="F:ATP binding"/>
    <property type="evidence" value="ECO:0007669"/>
    <property type="project" value="UniProtKB-KW"/>
</dbReference>
<evidence type="ECO:0000313" key="10">
    <source>
        <dbReference type="Proteomes" id="UP000433493"/>
    </source>
</evidence>
<reference evidence="9 10" key="1">
    <citation type="submission" date="2019-09" db="EMBL/GenBank/DDBJ databases">
        <title>Phylogeny of genus Pseudoclavibacter and closely related genus.</title>
        <authorList>
            <person name="Li Y."/>
        </authorList>
    </citation>
    <scope>NUCLEOTIDE SEQUENCE [LARGE SCALE GENOMIC DNA]</scope>
    <source>
        <strain evidence="9 10">KCTC 13959</strain>
    </source>
</reference>
<dbReference type="RefSeq" id="WP_158053238.1">
    <property type="nucleotide sequence ID" value="NZ_WBKB01000010.1"/>
</dbReference>
<dbReference type="CDD" id="cd01164">
    <property type="entry name" value="FruK_PfkB_like"/>
    <property type="match status" value="1"/>
</dbReference>
<evidence type="ECO:0000256" key="5">
    <source>
        <dbReference type="ARBA" id="ARBA00022840"/>
    </source>
</evidence>
<dbReference type="GO" id="GO:0008443">
    <property type="term" value="F:phosphofructokinase activity"/>
    <property type="evidence" value="ECO:0007669"/>
    <property type="project" value="TreeGrafter"/>
</dbReference>
<dbReference type="Pfam" id="PF00294">
    <property type="entry name" value="PfkB"/>
    <property type="match status" value="1"/>
</dbReference>
<dbReference type="InterPro" id="IPR002173">
    <property type="entry name" value="Carboh/pur_kinase_PfkB_CS"/>
</dbReference>
<evidence type="ECO:0000256" key="6">
    <source>
        <dbReference type="PIRNR" id="PIRNR000535"/>
    </source>
</evidence>
<comment type="similarity">
    <text evidence="1 7">Belongs to the carbohydrate kinase PfkB family.</text>
</comment>
<keyword evidence="3" id="KW-0547">Nucleotide-binding</keyword>
<comment type="caution">
    <text evidence="9">The sequence shown here is derived from an EMBL/GenBank/DDBJ whole genome shotgun (WGS) entry which is preliminary data.</text>
</comment>
<evidence type="ECO:0000259" key="8">
    <source>
        <dbReference type="Pfam" id="PF00294"/>
    </source>
</evidence>
<sequence>MIITVTPNPSIDRTVMLDRPLERGGVHRLSPPVDAAGGKGVNVARVLRRAGVDPLVILPAPEGSKLVRTIEAEGMRVARTPSSEVRTNLTLTEIDGTTTKLNEPGPELSPEELRELEQLIAARTEVATSGPRRGWVVLAGSLPRGVAPDWYLRMTARLRLRGVRVAVDTSDEPIRAFAEAEVLPDLLKPNGAELAMLTGNATGTGRQLEAAAEAGDFEPVLAAAKGLHRRGCGAVLVTLGAAGALLYTDDQAWVASPPPITPRSTVGAGDSSLAGYLLGVLADKSPADRLRLAVASGSAAASLPGTGVPSPDQFDLEHTQVRSLRSCIA</sequence>
<dbReference type="Gene3D" id="3.40.1190.20">
    <property type="match status" value="1"/>
</dbReference>
<feature type="domain" description="Carbohydrate kinase PfkB" evidence="8">
    <location>
        <begin position="8"/>
        <end position="312"/>
    </location>
</feature>
<dbReference type="PANTHER" id="PTHR46566:SF5">
    <property type="entry name" value="1-PHOSPHOFRUCTOKINASE"/>
    <property type="match status" value="1"/>
</dbReference>
<dbReference type="InterPro" id="IPR017583">
    <property type="entry name" value="Tagatose/fructose_Pkinase"/>
</dbReference>
<evidence type="ECO:0000256" key="4">
    <source>
        <dbReference type="ARBA" id="ARBA00022777"/>
    </source>
</evidence>
<dbReference type="OrthoDB" id="9801219at2"/>
<dbReference type="GO" id="GO:0005829">
    <property type="term" value="C:cytosol"/>
    <property type="evidence" value="ECO:0007669"/>
    <property type="project" value="TreeGrafter"/>
</dbReference>
<accession>A0A7J5B808</accession>
<keyword evidence="5" id="KW-0067">ATP-binding</keyword>
<keyword evidence="10" id="KW-1185">Reference proteome</keyword>
<dbReference type="InterPro" id="IPR029056">
    <property type="entry name" value="Ribokinase-like"/>
</dbReference>
<dbReference type="EMBL" id="WBKB01000010">
    <property type="protein sequence ID" value="KAB1641201.1"/>
    <property type="molecule type" value="Genomic_DNA"/>
</dbReference>
<evidence type="ECO:0000256" key="7">
    <source>
        <dbReference type="RuleBase" id="RU003704"/>
    </source>
</evidence>
<name>A0A7J5B808_9MICO</name>